<feature type="domain" description="TIR" evidence="3">
    <location>
        <begin position="30"/>
        <end position="193"/>
    </location>
</feature>
<sequence length="215" mass="25320">NHVPLQSMEILFWFFLLFGFYSIGIFSPAKVHQVFFNYRGEELRENFVSHLTDAFERHEIKFFIDKDEQRGKDLKHLFVRMEESSIALAIFSTRYPESTWCMEELVKMKKLEEQGKLQVIPIFYKVEAQDVRGQEGKFGENFWMLARASSGEQIKEWKEALEYISKKMGLSLGDKSSEADFVKKIVQEIQKVIEAIGSRGRKISFWEKIKKGRNI</sequence>
<evidence type="ECO:0000313" key="4">
    <source>
        <dbReference type="EMBL" id="ESQ33007.1"/>
    </source>
</evidence>
<organism evidence="4 5">
    <name type="scientific">Eutrema salsugineum</name>
    <name type="common">Saltwater cress</name>
    <name type="synonym">Sisymbrium salsugineum</name>
    <dbReference type="NCBI Taxonomy" id="72664"/>
    <lineage>
        <taxon>Eukaryota</taxon>
        <taxon>Viridiplantae</taxon>
        <taxon>Streptophyta</taxon>
        <taxon>Embryophyta</taxon>
        <taxon>Tracheophyta</taxon>
        <taxon>Spermatophyta</taxon>
        <taxon>Magnoliopsida</taxon>
        <taxon>eudicotyledons</taxon>
        <taxon>Gunneridae</taxon>
        <taxon>Pentapetalae</taxon>
        <taxon>rosids</taxon>
        <taxon>malvids</taxon>
        <taxon>Brassicales</taxon>
        <taxon>Brassicaceae</taxon>
        <taxon>Eutremeae</taxon>
        <taxon>Eutrema</taxon>
    </lineage>
</organism>
<keyword evidence="1" id="KW-0520">NAD</keyword>
<name>V4KSP7_EUTSA</name>
<dbReference type="GO" id="GO:0007165">
    <property type="term" value="P:signal transduction"/>
    <property type="evidence" value="ECO:0007669"/>
    <property type="project" value="InterPro"/>
</dbReference>
<keyword evidence="2" id="KW-0812">Transmembrane</keyword>
<evidence type="ECO:0000256" key="2">
    <source>
        <dbReference type="SAM" id="Phobius"/>
    </source>
</evidence>
<dbReference type="InterPro" id="IPR000157">
    <property type="entry name" value="TIR_dom"/>
</dbReference>
<keyword evidence="5" id="KW-1185">Reference proteome</keyword>
<accession>V4KSP7</accession>
<dbReference type="PANTHER" id="PTHR32009:SF73">
    <property type="entry name" value="TIR DOMAIN-CONTAINING PROTEIN"/>
    <property type="match status" value="1"/>
</dbReference>
<protein>
    <recommendedName>
        <fullName evidence="3">TIR domain-containing protein</fullName>
    </recommendedName>
</protein>
<feature type="transmembrane region" description="Helical" evidence="2">
    <location>
        <begin position="12"/>
        <end position="29"/>
    </location>
</feature>
<feature type="non-terminal residue" evidence="4">
    <location>
        <position position="1"/>
    </location>
</feature>
<keyword evidence="2" id="KW-1133">Transmembrane helix</keyword>
<evidence type="ECO:0000313" key="5">
    <source>
        <dbReference type="Proteomes" id="UP000030689"/>
    </source>
</evidence>
<evidence type="ECO:0000259" key="3">
    <source>
        <dbReference type="PROSITE" id="PS50104"/>
    </source>
</evidence>
<dbReference type="KEGG" id="eus:EUTSA_v10005549mg"/>
<dbReference type="Proteomes" id="UP000030689">
    <property type="component" value="Unassembled WGS sequence"/>
</dbReference>
<dbReference type="SUPFAM" id="SSF52200">
    <property type="entry name" value="Toll/Interleukin receptor TIR domain"/>
    <property type="match status" value="1"/>
</dbReference>
<keyword evidence="2" id="KW-0472">Membrane</keyword>
<evidence type="ECO:0000256" key="1">
    <source>
        <dbReference type="ARBA" id="ARBA00023027"/>
    </source>
</evidence>
<gene>
    <name evidence="4" type="ORF">EUTSA_v10005549mg</name>
</gene>
<dbReference type="Gramene" id="ESQ33007">
    <property type="protein sequence ID" value="ESQ33007"/>
    <property type="gene ID" value="EUTSA_v10005549mg"/>
</dbReference>
<dbReference type="SMART" id="SM00255">
    <property type="entry name" value="TIR"/>
    <property type="match status" value="1"/>
</dbReference>
<dbReference type="STRING" id="72664.V4KSP7"/>
<dbReference type="AlphaFoldDB" id="V4KSP7"/>
<dbReference type="EMBL" id="KI517748">
    <property type="protein sequence ID" value="ESQ33007.1"/>
    <property type="molecule type" value="Genomic_DNA"/>
</dbReference>
<dbReference type="OMA" id="CKTINIA"/>
<dbReference type="PANTHER" id="PTHR32009">
    <property type="entry name" value="TMV RESISTANCE PROTEIN N-LIKE"/>
    <property type="match status" value="1"/>
</dbReference>
<dbReference type="PROSITE" id="PS50104">
    <property type="entry name" value="TIR"/>
    <property type="match status" value="1"/>
</dbReference>
<dbReference type="Pfam" id="PF01582">
    <property type="entry name" value="TIR"/>
    <property type="match status" value="1"/>
</dbReference>
<dbReference type="InterPro" id="IPR035897">
    <property type="entry name" value="Toll_tir_struct_dom_sf"/>
</dbReference>
<dbReference type="Gene3D" id="3.40.50.10140">
    <property type="entry name" value="Toll/interleukin-1 receptor homology (TIR) domain"/>
    <property type="match status" value="1"/>
</dbReference>
<reference evidence="4 5" key="1">
    <citation type="journal article" date="2013" name="Front. Plant Sci.">
        <title>The Reference Genome of the Halophytic Plant Eutrema salsugineum.</title>
        <authorList>
            <person name="Yang R."/>
            <person name="Jarvis D.E."/>
            <person name="Chen H."/>
            <person name="Beilstein M.A."/>
            <person name="Grimwood J."/>
            <person name="Jenkins J."/>
            <person name="Shu S."/>
            <person name="Prochnik S."/>
            <person name="Xin M."/>
            <person name="Ma C."/>
            <person name="Schmutz J."/>
            <person name="Wing R.A."/>
            <person name="Mitchell-Olds T."/>
            <person name="Schumaker K.S."/>
            <person name="Wang X."/>
        </authorList>
    </citation>
    <scope>NUCLEOTIDE SEQUENCE [LARGE SCALE GENOMIC DNA]</scope>
</reference>
<proteinExistence type="predicted"/>
<dbReference type="FunFam" id="3.40.50.10140:FF:000007">
    <property type="entry name" value="Disease resistance protein (TIR-NBS-LRR class)"/>
    <property type="match status" value="1"/>
</dbReference>
<dbReference type="eggNOG" id="ENOG502R78C">
    <property type="taxonomic scope" value="Eukaryota"/>
</dbReference>